<dbReference type="PROSITE" id="PS51257">
    <property type="entry name" value="PROKAR_LIPOPROTEIN"/>
    <property type="match status" value="1"/>
</dbReference>
<protein>
    <recommendedName>
        <fullName evidence="4">Lipoprotein</fullName>
    </recommendedName>
</protein>
<reference evidence="2 3" key="1">
    <citation type="submission" date="2022-08" db="EMBL/GenBank/DDBJ databases">
        <title>Reclassification of Massilia species as members of the genera Telluria, Duganella, Pseudoduganella, Mokoshia gen. nov. and Zemynaea gen. nov. using orthogonal and non-orthogonal genome-based approaches.</title>
        <authorList>
            <person name="Bowman J.P."/>
        </authorList>
    </citation>
    <scope>NUCLEOTIDE SEQUENCE [LARGE SCALE GENOMIC DNA]</scope>
    <source>
        <strain evidence="2 3">JCM 31605</strain>
    </source>
</reference>
<keyword evidence="1" id="KW-0732">Signal</keyword>
<proteinExistence type="predicted"/>
<comment type="caution">
    <text evidence="2">The sequence shown here is derived from an EMBL/GenBank/DDBJ whole genome shotgun (WGS) entry which is preliminary data.</text>
</comment>
<organism evidence="2 3">
    <name type="scientific">Massilia agilis</name>
    <dbReference type="NCBI Taxonomy" id="1811226"/>
    <lineage>
        <taxon>Bacteria</taxon>
        <taxon>Pseudomonadati</taxon>
        <taxon>Pseudomonadota</taxon>
        <taxon>Betaproteobacteria</taxon>
        <taxon>Burkholderiales</taxon>
        <taxon>Oxalobacteraceae</taxon>
        <taxon>Telluria group</taxon>
        <taxon>Massilia</taxon>
    </lineage>
</organism>
<gene>
    <name evidence="2" type="ORF">NX774_22255</name>
</gene>
<sequence>MIRLFALLIALSLLTGCAHTISITPGLTDIEPPPTASRSPKTVALYISNDLRNKEVTTPGGGGESVTYKPYQDLELNLIRLLKNNFASAKVLTAPPDTAELKRRGVDFLIAPQISTNSSSAVWAIWWPTDFTMTLQLSLVDLSSGATITKEVTGNGRFVFSEQPHPATFASESGIRAAREALLKMQRVLLEASDLR</sequence>
<evidence type="ECO:0000313" key="2">
    <source>
        <dbReference type="EMBL" id="MCS0810654.1"/>
    </source>
</evidence>
<dbReference type="Proteomes" id="UP001206126">
    <property type="component" value="Unassembled WGS sequence"/>
</dbReference>
<dbReference type="RefSeq" id="WP_258824480.1">
    <property type="nucleotide sequence ID" value="NZ_JANUHB010000007.1"/>
</dbReference>
<evidence type="ECO:0000313" key="3">
    <source>
        <dbReference type="Proteomes" id="UP001206126"/>
    </source>
</evidence>
<keyword evidence="3" id="KW-1185">Reference proteome</keyword>
<feature type="chain" id="PRO_5045916661" description="Lipoprotein" evidence="1">
    <location>
        <begin position="21"/>
        <end position="196"/>
    </location>
</feature>
<accession>A0ABT2DH60</accession>
<evidence type="ECO:0008006" key="4">
    <source>
        <dbReference type="Google" id="ProtNLM"/>
    </source>
</evidence>
<evidence type="ECO:0000256" key="1">
    <source>
        <dbReference type="SAM" id="SignalP"/>
    </source>
</evidence>
<feature type="signal peptide" evidence="1">
    <location>
        <begin position="1"/>
        <end position="20"/>
    </location>
</feature>
<dbReference type="EMBL" id="JANUHB010000007">
    <property type="protein sequence ID" value="MCS0810654.1"/>
    <property type="molecule type" value="Genomic_DNA"/>
</dbReference>
<name>A0ABT2DH60_9BURK</name>